<dbReference type="Pfam" id="PF00400">
    <property type="entry name" value="WD40"/>
    <property type="match status" value="2"/>
</dbReference>
<dbReference type="InterPro" id="IPR020472">
    <property type="entry name" value="WD40_PAC1"/>
</dbReference>
<reference evidence="10 11" key="1">
    <citation type="submission" date="2014-04" db="EMBL/GenBank/DDBJ databases">
        <title>Evolutionary Origins and Diversification of the Mycorrhizal Mutualists.</title>
        <authorList>
            <consortium name="DOE Joint Genome Institute"/>
            <consortium name="Mycorrhizal Genomics Consortium"/>
            <person name="Kohler A."/>
            <person name="Kuo A."/>
            <person name="Nagy L.G."/>
            <person name="Floudas D."/>
            <person name="Copeland A."/>
            <person name="Barry K.W."/>
            <person name="Cichocki N."/>
            <person name="Veneault-Fourrey C."/>
            <person name="LaButti K."/>
            <person name="Lindquist E.A."/>
            <person name="Lipzen A."/>
            <person name="Lundell T."/>
            <person name="Morin E."/>
            <person name="Murat C."/>
            <person name="Riley R."/>
            <person name="Ohm R."/>
            <person name="Sun H."/>
            <person name="Tunlid A."/>
            <person name="Henrissat B."/>
            <person name="Grigoriev I.V."/>
            <person name="Hibbett D.S."/>
            <person name="Martin F."/>
        </authorList>
    </citation>
    <scope>NUCLEOTIDE SEQUENCE [LARGE SCALE GENOMIC DNA]</scope>
    <source>
        <strain evidence="10 11">Koide BX008</strain>
    </source>
</reference>
<protein>
    <recommendedName>
        <fullName evidence="9">Peptidase M20 dimerisation domain-containing protein</fullName>
    </recommendedName>
</protein>
<evidence type="ECO:0000256" key="5">
    <source>
        <dbReference type="ARBA" id="ARBA00022737"/>
    </source>
</evidence>
<dbReference type="InterPro" id="IPR051458">
    <property type="entry name" value="Cyt/Met_Dipeptidase"/>
</dbReference>
<dbReference type="SUPFAM" id="SSF50978">
    <property type="entry name" value="WD40 repeat-like"/>
    <property type="match status" value="1"/>
</dbReference>
<accession>A0A0C2TLB0</accession>
<dbReference type="InterPro" id="IPR036322">
    <property type="entry name" value="WD40_repeat_dom_sf"/>
</dbReference>
<gene>
    <name evidence="10" type="ORF">M378DRAFT_191433</name>
</gene>
<dbReference type="HOGENOM" id="CLU_008535_1_0_1"/>
<keyword evidence="11" id="KW-1185">Reference proteome</keyword>
<proteinExistence type="inferred from homology"/>
<dbReference type="GO" id="GO:0008233">
    <property type="term" value="F:peptidase activity"/>
    <property type="evidence" value="ECO:0007669"/>
    <property type="project" value="UniProtKB-KW"/>
</dbReference>
<evidence type="ECO:0000256" key="8">
    <source>
        <dbReference type="SAM" id="MobiDB-lite"/>
    </source>
</evidence>
<organism evidence="10 11">
    <name type="scientific">Amanita muscaria (strain Koide BX008)</name>
    <dbReference type="NCBI Taxonomy" id="946122"/>
    <lineage>
        <taxon>Eukaryota</taxon>
        <taxon>Fungi</taxon>
        <taxon>Dikarya</taxon>
        <taxon>Basidiomycota</taxon>
        <taxon>Agaricomycotina</taxon>
        <taxon>Agaricomycetes</taxon>
        <taxon>Agaricomycetidae</taxon>
        <taxon>Agaricales</taxon>
        <taxon>Pluteineae</taxon>
        <taxon>Amanitaceae</taxon>
        <taxon>Amanita</taxon>
    </lineage>
</organism>
<dbReference type="InterPro" id="IPR001680">
    <property type="entry name" value="WD40_rpt"/>
</dbReference>
<dbReference type="InParanoid" id="A0A0C2TLB0"/>
<feature type="domain" description="Peptidase M20 dimerisation" evidence="9">
    <location>
        <begin position="609"/>
        <end position="742"/>
    </location>
</feature>
<evidence type="ECO:0000256" key="1">
    <source>
        <dbReference type="ARBA" id="ARBA00006247"/>
    </source>
</evidence>
<dbReference type="Gene3D" id="3.30.70.360">
    <property type="match status" value="1"/>
</dbReference>
<dbReference type="InterPro" id="IPR002933">
    <property type="entry name" value="Peptidase_M20"/>
</dbReference>
<comment type="similarity">
    <text evidence="1">Belongs to the peptidase M20A family.</text>
</comment>
<dbReference type="PRINTS" id="PR00320">
    <property type="entry name" value="GPROTEINBRPT"/>
</dbReference>
<dbReference type="PROSITE" id="PS50294">
    <property type="entry name" value="WD_REPEATS_REGION"/>
    <property type="match status" value="1"/>
</dbReference>
<dbReference type="Gene3D" id="3.40.630.10">
    <property type="entry name" value="Zn peptidases"/>
    <property type="match status" value="1"/>
</dbReference>
<dbReference type="STRING" id="946122.A0A0C2TLB0"/>
<dbReference type="Proteomes" id="UP000054549">
    <property type="component" value="Unassembled WGS sequence"/>
</dbReference>
<dbReference type="SMART" id="SM00320">
    <property type="entry name" value="WD40"/>
    <property type="match status" value="6"/>
</dbReference>
<dbReference type="GO" id="GO:0046872">
    <property type="term" value="F:metal ion binding"/>
    <property type="evidence" value="ECO:0007669"/>
    <property type="project" value="UniProtKB-KW"/>
</dbReference>
<evidence type="ECO:0000256" key="7">
    <source>
        <dbReference type="PROSITE-ProRule" id="PRU00221"/>
    </source>
</evidence>
<dbReference type="PANTHER" id="PTHR43270">
    <property type="entry name" value="BETA-ALA-HIS DIPEPTIDASE"/>
    <property type="match status" value="1"/>
</dbReference>
<keyword evidence="2 7" id="KW-0853">WD repeat</keyword>
<keyword evidence="3" id="KW-0645">Protease</keyword>
<feature type="region of interest" description="Disordered" evidence="8">
    <location>
        <begin position="202"/>
        <end position="223"/>
    </location>
</feature>
<keyword evidence="6" id="KW-0378">Hydrolase</keyword>
<dbReference type="AlphaFoldDB" id="A0A0C2TLB0"/>
<dbReference type="InterPro" id="IPR015943">
    <property type="entry name" value="WD40/YVTN_repeat-like_dom_sf"/>
</dbReference>
<dbReference type="EMBL" id="KN818230">
    <property type="protein sequence ID" value="KIL67904.1"/>
    <property type="molecule type" value="Genomic_DNA"/>
</dbReference>
<dbReference type="GO" id="GO:0006508">
    <property type="term" value="P:proteolysis"/>
    <property type="evidence" value="ECO:0007669"/>
    <property type="project" value="UniProtKB-KW"/>
</dbReference>
<dbReference type="Pfam" id="PF01546">
    <property type="entry name" value="Peptidase_M20"/>
    <property type="match status" value="1"/>
</dbReference>
<name>A0A0C2TLB0_AMAMK</name>
<dbReference type="InterPro" id="IPR011650">
    <property type="entry name" value="Peptidase_M20_dimer"/>
</dbReference>
<evidence type="ECO:0000256" key="2">
    <source>
        <dbReference type="ARBA" id="ARBA00022574"/>
    </source>
</evidence>
<dbReference type="Gene3D" id="2.130.10.10">
    <property type="entry name" value="YVTN repeat-like/Quinoprotein amine dehydrogenase"/>
    <property type="match status" value="2"/>
</dbReference>
<dbReference type="Pfam" id="PF07687">
    <property type="entry name" value="M20_dimer"/>
    <property type="match status" value="1"/>
</dbReference>
<dbReference type="InterPro" id="IPR017149">
    <property type="entry name" value="GSH_degradosome_Dug2"/>
</dbReference>
<keyword evidence="5" id="KW-0677">Repeat</keyword>
<keyword evidence="4" id="KW-0479">Metal-binding</keyword>
<dbReference type="PROSITE" id="PS50082">
    <property type="entry name" value="WD_REPEATS_2"/>
    <property type="match status" value="1"/>
</dbReference>
<sequence length="852" mass="93719">MADSSKPSTFPNPSLSRELHSDKAIPLLLHSWHEPRGSVLSLAADGRYIYAGTQAEDILVWNKSNFVLQHTLRGHTSSVLALEYAADREWLFSAGGDSTIRVWSTTSMSPVYVINAYLDTDAGDLFSIAWFSTLQSLYIGCQNTSLQWLEFDESLSVSGLIVSGSSCSPSGSGTVTPSTTSRKVHKFFDSYPRYERRGADIYANNSASTSPPRSDHRASTPVPQASISIPGSHVIDSAHFGYIYCMTKLESSGADLATGSGDETVKIWACSRKGPQLLHTFEFTHGAVLALVANGDVLYAGCQEGYVKVLDLETQTLIRTIIVNESVDILSLSMVNSDLYTCSADGWIKRWSSTFDCTASWKGHDGIALSSIITNHDVKRGDSLRLITGGNDENVKVWEVFPPNEQTDTIPLAQAQDTMIYALSKFVSIRSVSSSPAHRDDCQQAAVWLKKCLSQLGAQTSLISAGDGNNPLVLATFSGAKSARTKPRVLFYGHYDVIIASKEGWESDPYKLTGRNGYLYGRGVTDDKGPVMAVAFAAAELLSRKALELDLVFLIEGEEESGSRGFADAVSKHKDVIGHIDAILLSNSTWITDDKPCTTYGLRGVVLCSLEIRSELPDLHSGVEGGAIEEPMCDMVRLLGTLVDDHRQVKIPGFYDRVRPQTEEERDLYQLLSNITKNPQSISSRWREPSLTIHNIETSGPKNATVIPGTVKSQISLRIVPDQELDIISKNLCNFLRNKFKELNSSNELKIEVERTADWWLGSWEDPWFKALEKAIAEEWGVPPLRIREGGSIPSVPLLEKSFGCRAVHLPMGQSSDQAHLPNERISIVNLQKGKAVVERFLVTMADQWSLN</sequence>
<feature type="compositionally biased region" description="Polar residues" evidence="8">
    <location>
        <begin position="203"/>
        <end position="212"/>
    </location>
</feature>
<evidence type="ECO:0000256" key="6">
    <source>
        <dbReference type="ARBA" id="ARBA00022801"/>
    </source>
</evidence>
<dbReference type="OrthoDB" id="7832001at2759"/>
<dbReference type="SUPFAM" id="SSF53187">
    <property type="entry name" value="Zn-dependent exopeptidases"/>
    <property type="match status" value="1"/>
</dbReference>
<evidence type="ECO:0000259" key="9">
    <source>
        <dbReference type="Pfam" id="PF07687"/>
    </source>
</evidence>
<dbReference type="PANTHER" id="PTHR43270:SF8">
    <property type="entry name" value="DI- AND TRIPEPTIDASE DUG2-RELATED"/>
    <property type="match status" value="1"/>
</dbReference>
<evidence type="ECO:0000313" key="10">
    <source>
        <dbReference type="EMBL" id="KIL67904.1"/>
    </source>
</evidence>
<dbReference type="PIRSF" id="PIRSF037237">
    <property type="entry name" value="Peptidase_WD_repeats_DUG2"/>
    <property type="match status" value="1"/>
</dbReference>
<evidence type="ECO:0000256" key="4">
    <source>
        <dbReference type="ARBA" id="ARBA00022723"/>
    </source>
</evidence>
<evidence type="ECO:0000256" key="3">
    <source>
        <dbReference type="ARBA" id="ARBA00022670"/>
    </source>
</evidence>
<dbReference type="GO" id="GO:0006751">
    <property type="term" value="P:glutathione catabolic process"/>
    <property type="evidence" value="ECO:0007669"/>
    <property type="project" value="InterPro"/>
</dbReference>
<evidence type="ECO:0000313" key="11">
    <source>
        <dbReference type="Proteomes" id="UP000054549"/>
    </source>
</evidence>
<feature type="repeat" description="WD" evidence="7">
    <location>
        <begin position="72"/>
        <end position="113"/>
    </location>
</feature>